<sequence length="494" mass="53671">MNENEQSLSPHRKFLEPSTPSTVSAYGTPLVSPRPMNGIADSYFGHISDPGMSWSNSQPLKVPLSSLLLAHATDVSANTSNIGGWLSRSFLTGLILPGEMISHFLISTLLENDRLAISTLGDSANLYGGFVYAGKSWWSKNSIIGRVFACIESSTECMGWICVTRLPESVADGWYSTSGQQPHNEHPPRISAEDDFVARDSAIIPGNNESNIKPEDLTLPLDSSTPPVPSVGLFAWKLTPFSSELSETEELESPLSLADPHYATLTFTSFVRGTQHDLTLNHEVQFITSFPCTPPSFTTKPSLPQVLKRSLSRNSSKRSVHSTRSGSNRPSLHPSRRNSHGFEPLLSHPPDSPSMGPTRVHAAVPDEETGDKGALSLSAMAAHPVHVSYKYKTVPAMDVLDPDFVVPFKASSYASPAPSNLNSPEERSIEEFKLEESNHVLVLDARASRDLELLARAFCADRGFHAVVGRAERTCLACCVREARGLGVGVVVRV</sequence>
<keyword evidence="3" id="KW-1185">Reference proteome</keyword>
<protein>
    <submittedName>
        <fullName evidence="2">Uncharacterized protein</fullName>
    </submittedName>
</protein>
<accession>A0A9P4JXD3</accession>
<dbReference type="PANTHER" id="PTHR42345">
    <property type="entry name" value="TPR_REGION DOMAIN-CONTAINING PROTEIN"/>
    <property type="match status" value="1"/>
</dbReference>
<feature type="region of interest" description="Disordered" evidence="1">
    <location>
        <begin position="298"/>
        <end position="361"/>
    </location>
</feature>
<dbReference type="EMBL" id="ML986954">
    <property type="protein sequence ID" value="KAF2257540.1"/>
    <property type="molecule type" value="Genomic_DNA"/>
</dbReference>
<evidence type="ECO:0000313" key="3">
    <source>
        <dbReference type="Proteomes" id="UP000800093"/>
    </source>
</evidence>
<proteinExistence type="predicted"/>
<dbReference type="AlphaFoldDB" id="A0A9P4JXD3"/>
<comment type="caution">
    <text evidence="2">The sequence shown here is derived from an EMBL/GenBank/DDBJ whole genome shotgun (WGS) entry which is preliminary data.</text>
</comment>
<feature type="region of interest" description="Disordered" evidence="1">
    <location>
        <begin position="1"/>
        <end position="27"/>
    </location>
</feature>
<dbReference type="PANTHER" id="PTHR42345:SF2">
    <property type="entry name" value="HELICASE-LIKE PROTEIN"/>
    <property type="match status" value="1"/>
</dbReference>
<evidence type="ECO:0000313" key="2">
    <source>
        <dbReference type="EMBL" id="KAF2257540.1"/>
    </source>
</evidence>
<feature type="compositionally biased region" description="Low complexity" evidence="1">
    <location>
        <begin position="298"/>
        <end position="314"/>
    </location>
</feature>
<dbReference type="Proteomes" id="UP000800093">
    <property type="component" value="Unassembled WGS sequence"/>
</dbReference>
<organism evidence="2 3">
    <name type="scientific">Lojkania enalia</name>
    <dbReference type="NCBI Taxonomy" id="147567"/>
    <lineage>
        <taxon>Eukaryota</taxon>
        <taxon>Fungi</taxon>
        <taxon>Dikarya</taxon>
        <taxon>Ascomycota</taxon>
        <taxon>Pezizomycotina</taxon>
        <taxon>Dothideomycetes</taxon>
        <taxon>Pleosporomycetidae</taxon>
        <taxon>Pleosporales</taxon>
        <taxon>Pleosporales incertae sedis</taxon>
        <taxon>Lojkania</taxon>
    </lineage>
</organism>
<name>A0A9P4JXD3_9PLEO</name>
<gene>
    <name evidence="2" type="ORF">CC78DRAFT_622540</name>
</gene>
<evidence type="ECO:0000256" key="1">
    <source>
        <dbReference type="SAM" id="MobiDB-lite"/>
    </source>
</evidence>
<reference evidence="3" key="1">
    <citation type="journal article" date="2020" name="Stud. Mycol.">
        <title>101 Dothideomycetes genomes: A test case for predicting lifestyles and emergence of pathogens.</title>
        <authorList>
            <person name="Haridas S."/>
            <person name="Albert R."/>
            <person name="Binder M."/>
            <person name="Bloem J."/>
            <person name="LaButti K."/>
            <person name="Salamov A."/>
            <person name="Andreopoulos B."/>
            <person name="Baker S."/>
            <person name="Barry K."/>
            <person name="Bills G."/>
            <person name="Bluhm B."/>
            <person name="Cannon C."/>
            <person name="Castanera R."/>
            <person name="Culley D."/>
            <person name="Daum C."/>
            <person name="Ezra D."/>
            <person name="Gonzalez J."/>
            <person name="Henrissat B."/>
            <person name="Kuo A."/>
            <person name="Liang C."/>
            <person name="Lipzen A."/>
            <person name="Lutzoni F."/>
            <person name="Magnuson J."/>
            <person name="Mondo S."/>
            <person name="Nolan M."/>
            <person name="Ohm R."/>
            <person name="Pangilinan J."/>
            <person name="Park H.-J."/>
            <person name="Ramirez L."/>
            <person name="Alfaro M."/>
            <person name="Sun H."/>
            <person name="Tritt A."/>
            <person name="Yoshinaga Y."/>
            <person name="Zwiers L.-H."/>
            <person name="Turgeon B."/>
            <person name="Goodwin S."/>
            <person name="Spatafora J."/>
            <person name="Crous P."/>
            <person name="Grigoriev I."/>
        </authorList>
    </citation>
    <scope>NUCLEOTIDE SEQUENCE [LARGE SCALE GENOMIC DNA]</scope>
    <source>
        <strain evidence="3">CBS 304.66</strain>
    </source>
</reference>
<dbReference type="OrthoDB" id="5420387at2759"/>